<dbReference type="PANTHER" id="PTHR13847:SF279">
    <property type="entry name" value="FAD DEPENDENT OXIDOREDUCTASE DOMAIN-CONTAINING PROTEIN-RELATED"/>
    <property type="match status" value="1"/>
</dbReference>
<dbReference type="SUPFAM" id="SSF51905">
    <property type="entry name" value="FAD/NAD(P)-binding domain"/>
    <property type="match status" value="1"/>
</dbReference>
<dbReference type="Gene3D" id="3.30.9.10">
    <property type="entry name" value="D-Amino Acid Oxidase, subunit A, domain 2"/>
    <property type="match status" value="1"/>
</dbReference>
<dbReference type="AlphaFoldDB" id="A0AAN6ZLV1"/>
<dbReference type="RefSeq" id="XP_062635760.1">
    <property type="nucleotide sequence ID" value="XM_062777648.1"/>
</dbReference>
<comment type="caution">
    <text evidence="3">The sequence shown here is derived from an EMBL/GenBank/DDBJ whole genome shotgun (WGS) entry which is preliminary data.</text>
</comment>
<reference evidence="3" key="2">
    <citation type="submission" date="2023-05" db="EMBL/GenBank/DDBJ databases">
        <authorList>
            <consortium name="Lawrence Berkeley National Laboratory"/>
            <person name="Steindorff A."/>
            <person name="Hensen N."/>
            <person name="Bonometti L."/>
            <person name="Westerberg I."/>
            <person name="Brannstrom I.O."/>
            <person name="Guillou S."/>
            <person name="Cros-Aarteil S."/>
            <person name="Calhoun S."/>
            <person name="Haridas S."/>
            <person name="Kuo A."/>
            <person name="Mondo S."/>
            <person name="Pangilinan J."/>
            <person name="Riley R."/>
            <person name="Labutti K."/>
            <person name="Andreopoulos B."/>
            <person name="Lipzen A."/>
            <person name="Chen C."/>
            <person name="Yanf M."/>
            <person name="Daum C."/>
            <person name="Ng V."/>
            <person name="Clum A."/>
            <person name="Ohm R."/>
            <person name="Martin F."/>
            <person name="Silar P."/>
            <person name="Natvig D."/>
            <person name="Lalanne C."/>
            <person name="Gautier V."/>
            <person name="Ament-Velasquez S.L."/>
            <person name="Kruys A."/>
            <person name="Hutchinson M.I."/>
            <person name="Powell A.J."/>
            <person name="Barry K."/>
            <person name="Miller A.N."/>
            <person name="Grigoriev I.V."/>
            <person name="Debuchy R."/>
            <person name="Gladieux P."/>
            <person name="Thoren M.H."/>
            <person name="Johannesson H."/>
        </authorList>
    </citation>
    <scope>NUCLEOTIDE SEQUENCE</scope>
    <source>
        <strain evidence="3">CBS 141.50</strain>
    </source>
</reference>
<dbReference type="Gene3D" id="3.50.50.60">
    <property type="entry name" value="FAD/NAD(P)-binding domain"/>
    <property type="match status" value="1"/>
</dbReference>
<gene>
    <name evidence="3" type="ORF">C8A04DRAFT_13276</name>
</gene>
<name>A0AAN6ZLV1_9PEZI</name>
<dbReference type="InterPro" id="IPR006076">
    <property type="entry name" value="FAD-dep_OxRdtase"/>
</dbReference>
<dbReference type="EMBL" id="MU853598">
    <property type="protein sequence ID" value="KAK4142389.1"/>
    <property type="molecule type" value="Genomic_DNA"/>
</dbReference>
<evidence type="ECO:0000256" key="1">
    <source>
        <dbReference type="SAM" id="MobiDB-lite"/>
    </source>
</evidence>
<keyword evidence="4" id="KW-1185">Reference proteome</keyword>
<proteinExistence type="predicted"/>
<evidence type="ECO:0000313" key="4">
    <source>
        <dbReference type="Proteomes" id="UP001302676"/>
    </source>
</evidence>
<evidence type="ECO:0000313" key="3">
    <source>
        <dbReference type="EMBL" id="KAK4142389.1"/>
    </source>
</evidence>
<organism evidence="3 4">
    <name type="scientific">Dichotomopilus funicola</name>
    <dbReference type="NCBI Taxonomy" id="1934379"/>
    <lineage>
        <taxon>Eukaryota</taxon>
        <taxon>Fungi</taxon>
        <taxon>Dikarya</taxon>
        <taxon>Ascomycota</taxon>
        <taxon>Pezizomycotina</taxon>
        <taxon>Sordariomycetes</taxon>
        <taxon>Sordariomycetidae</taxon>
        <taxon>Sordariales</taxon>
        <taxon>Chaetomiaceae</taxon>
        <taxon>Dichotomopilus</taxon>
    </lineage>
</organism>
<dbReference type="InterPro" id="IPR036188">
    <property type="entry name" value="FAD/NAD-bd_sf"/>
</dbReference>
<sequence length="511" mass="54812">MSQRPNHLPVPNPTPSYWRSQPDELDNHQTVPELPSQCDILIVGGGYVGVSTAYHLLKAISSSSSSPKPRVVLLEARNTSSGATGRNGGHLRPDLTSAPAQLLERYGPEAASAVAQFEVDHMDAIAQLVREEQIDCDFTIEPAGLEVFTTKEQLAAGKKRFAQLRAHPASFGTLLDGVRFYEGDDAPAHTGVRDAKGYFVSRVAHLSPYKFTLALLSRALELGLVLKTHTPVLSIAKQATNPPSQHQYLITTPHGTLTTTQLILATNAYTSALLPEYSAAIIPCRGLACHISPAPPAPAATPSSGPPQLPQLRSTSLCLRVATPSGIPGYHYLIQRPDAERSIVVGGAHHTYKFATTNTNPEGGDQRGVWYNTVDDASFIERARAFYCNESEDGGFMARTFGPSSSSVSTEKGIVTDWATVQTQVDHVWTGIMGYSADSLPHIGEVPGREGVFVLAGFHGHGMPVGYLAAKGVVEMVVGGKVYEETGLPGVYKTTGERLKPVWDDILGDGK</sequence>
<accession>A0AAN6ZLV1</accession>
<dbReference type="Proteomes" id="UP001302676">
    <property type="component" value="Unassembled WGS sequence"/>
</dbReference>
<protein>
    <submittedName>
        <fullName evidence="3">FAD dependent oxidoreductase</fullName>
    </submittedName>
</protein>
<feature type="domain" description="FAD dependent oxidoreductase" evidence="2">
    <location>
        <begin position="39"/>
        <end position="475"/>
    </location>
</feature>
<evidence type="ECO:0000259" key="2">
    <source>
        <dbReference type="Pfam" id="PF01266"/>
    </source>
</evidence>
<dbReference type="GeneID" id="87814261"/>
<dbReference type="GO" id="GO:0005737">
    <property type="term" value="C:cytoplasm"/>
    <property type="evidence" value="ECO:0007669"/>
    <property type="project" value="TreeGrafter"/>
</dbReference>
<dbReference type="PANTHER" id="PTHR13847">
    <property type="entry name" value="SARCOSINE DEHYDROGENASE-RELATED"/>
    <property type="match status" value="1"/>
</dbReference>
<dbReference type="Pfam" id="PF01266">
    <property type="entry name" value="DAO"/>
    <property type="match status" value="1"/>
</dbReference>
<reference evidence="3" key="1">
    <citation type="journal article" date="2023" name="Mol. Phylogenet. Evol.">
        <title>Genome-scale phylogeny and comparative genomics of the fungal order Sordariales.</title>
        <authorList>
            <person name="Hensen N."/>
            <person name="Bonometti L."/>
            <person name="Westerberg I."/>
            <person name="Brannstrom I.O."/>
            <person name="Guillou S."/>
            <person name="Cros-Aarteil S."/>
            <person name="Calhoun S."/>
            <person name="Haridas S."/>
            <person name="Kuo A."/>
            <person name="Mondo S."/>
            <person name="Pangilinan J."/>
            <person name="Riley R."/>
            <person name="LaButti K."/>
            <person name="Andreopoulos B."/>
            <person name="Lipzen A."/>
            <person name="Chen C."/>
            <person name="Yan M."/>
            <person name="Daum C."/>
            <person name="Ng V."/>
            <person name="Clum A."/>
            <person name="Steindorff A."/>
            <person name="Ohm R.A."/>
            <person name="Martin F."/>
            <person name="Silar P."/>
            <person name="Natvig D.O."/>
            <person name="Lalanne C."/>
            <person name="Gautier V."/>
            <person name="Ament-Velasquez S.L."/>
            <person name="Kruys A."/>
            <person name="Hutchinson M.I."/>
            <person name="Powell A.J."/>
            <person name="Barry K."/>
            <person name="Miller A.N."/>
            <person name="Grigoriev I.V."/>
            <person name="Debuchy R."/>
            <person name="Gladieux P."/>
            <person name="Hiltunen Thoren M."/>
            <person name="Johannesson H."/>
        </authorList>
    </citation>
    <scope>NUCLEOTIDE SEQUENCE</scope>
    <source>
        <strain evidence="3">CBS 141.50</strain>
    </source>
</reference>
<feature type="region of interest" description="Disordered" evidence="1">
    <location>
        <begin position="1"/>
        <end position="31"/>
    </location>
</feature>